<dbReference type="EMBL" id="NCKW01010259">
    <property type="protein sequence ID" value="POM65367.1"/>
    <property type="molecule type" value="Genomic_DNA"/>
</dbReference>
<sequence>MSTADHPQTDGQTERVVYPVLFEWATTPPGAANLAGRRRGLHRKWGRGSESLFPLVSEIESESLEKQLSSFIDDRLTLISRLCWSNKLKHRFIGPFGVLARHGTAYTIDLPKSMATHPTFYVGRLKRYHDPLGPPSQTEEDQ</sequence>
<keyword evidence="3" id="KW-1185">Reference proteome</keyword>
<proteinExistence type="predicted"/>
<protein>
    <submittedName>
        <fullName evidence="2">Pol protein</fullName>
    </submittedName>
</protein>
<name>A0A2P4XIK3_9STRA</name>
<dbReference type="AlphaFoldDB" id="A0A2P4XIK3"/>
<reference evidence="2 3" key="1">
    <citation type="journal article" date="2017" name="Genome Biol. Evol.">
        <title>Phytophthora megakarya and P. palmivora, closely related causal agents of cacao black pod rot, underwent increases in genome sizes and gene numbers by different mechanisms.</title>
        <authorList>
            <person name="Ali S.S."/>
            <person name="Shao J."/>
            <person name="Lary D.J."/>
            <person name="Kronmiller B."/>
            <person name="Shen D."/>
            <person name="Strem M.D."/>
            <person name="Amoako-Attah I."/>
            <person name="Akrofi A.Y."/>
            <person name="Begoude B.A."/>
            <person name="Ten Hoopen G.M."/>
            <person name="Coulibaly K."/>
            <person name="Kebe B.I."/>
            <person name="Melnick R.L."/>
            <person name="Guiltinan M.J."/>
            <person name="Tyler B.M."/>
            <person name="Meinhardt L.W."/>
            <person name="Bailey B.A."/>
        </authorList>
    </citation>
    <scope>NUCLEOTIDE SEQUENCE [LARGE SCALE GENOMIC DNA]</scope>
    <source>
        <strain evidence="3">sbr112.9</strain>
    </source>
</reference>
<evidence type="ECO:0000313" key="2">
    <source>
        <dbReference type="EMBL" id="POM65367.1"/>
    </source>
</evidence>
<accession>A0A2P4XIK3</accession>
<evidence type="ECO:0000259" key="1">
    <source>
        <dbReference type="Pfam" id="PF24626"/>
    </source>
</evidence>
<dbReference type="InterPro" id="IPR056924">
    <property type="entry name" value="SH3_Tf2-1"/>
</dbReference>
<comment type="caution">
    <text evidence="2">The sequence shown here is derived from an EMBL/GenBank/DDBJ whole genome shotgun (WGS) entry which is preliminary data.</text>
</comment>
<feature type="domain" description="Tf2-1-like SH3-like" evidence="1">
    <location>
        <begin position="84"/>
        <end position="129"/>
    </location>
</feature>
<organism evidence="2 3">
    <name type="scientific">Phytophthora palmivora</name>
    <dbReference type="NCBI Taxonomy" id="4796"/>
    <lineage>
        <taxon>Eukaryota</taxon>
        <taxon>Sar</taxon>
        <taxon>Stramenopiles</taxon>
        <taxon>Oomycota</taxon>
        <taxon>Peronosporomycetes</taxon>
        <taxon>Peronosporales</taxon>
        <taxon>Peronosporaceae</taxon>
        <taxon>Phytophthora</taxon>
    </lineage>
</organism>
<dbReference type="Pfam" id="PF24626">
    <property type="entry name" value="SH3_Tf2-1"/>
    <property type="match status" value="1"/>
</dbReference>
<feature type="non-terminal residue" evidence="2">
    <location>
        <position position="142"/>
    </location>
</feature>
<gene>
    <name evidence="2" type="ORF">PHPALM_18923</name>
</gene>
<dbReference type="Proteomes" id="UP000237271">
    <property type="component" value="Unassembled WGS sequence"/>
</dbReference>
<dbReference type="OrthoDB" id="1224824at2759"/>
<evidence type="ECO:0000313" key="3">
    <source>
        <dbReference type="Proteomes" id="UP000237271"/>
    </source>
</evidence>